<evidence type="ECO:0000313" key="7">
    <source>
        <dbReference type="Proteomes" id="UP000242519"/>
    </source>
</evidence>
<feature type="region of interest" description="Disordered" evidence="4">
    <location>
        <begin position="1"/>
        <end position="24"/>
    </location>
</feature>
<feature type="compositionally biased region" description="Basic and acidic residues" evidence="4">
    <location>
        <begin position="310"/>
        <end position="324"/>
    </location>
</feature>
<protein>
    <recommendedName>
        <fullName evidence="5">Chromo domain-containing protein</fullName>
    </recommendedName>
</protein>
<feature type="region of interest" description="Disordered" evidence="4">
    <location>
        <begin position="36"/>
        <end position="150"/>
    </location>
</feature>
<feature type="region of interest" description="Disordered" evidence="4">
    <location>
        <begin position="256"/>
        <end position="337"/>
    </location>
</feature>
<dbReference type="GO" id="GO:0005634">
    <property type="term" value="C:nucleus"/>
    <property type="evidence" value="ECO:0007669"/>
    <property type="project" value="UniProtKB-SubCell"/>
</dbReference>
<comment type="subcellular location">
    <subcellularLocation>
        <location evidence="1">Nucleus</location>
    </subcellularLocation>
</comment>
<feature type="compositionally biased region" description="Basic and acidic residues" evidence="4">
    <location>
        <begin position="65"/>
        <end position="78"/>
    </location>
</feature>
<evidence type="ECO:0000256" key="3">
    <source>
        <dbReference type="ARBA" id="ARBA00023242"/>
    </source>
</evidence>
<dbReference type="InParanoid" id="A0A218ZAA6"/>
<dbReference type="PROSITE" id="PS50013">
    <property type="entry name" value="CHROMO_2"/>
    <property type="match status" value="2"/>
</dbReference>
<feature type="domain" description="Chromo" evidence="5">
    <location>
        <begin position="404"/>
        <end position="460"/>
    </location>
</feature>
<feature type="compositionally biased region" description="Basic residues" evidence="4">
    <location>
        <begin position="284"/>
        <end position="309"/>
    </location>
</feature>
<keyword evidence="3" id="KW-0539">Nucleus</keyword>
<dbReference type="SMART" id="SM00298">
    <property type="entry name" value="CHROMO"/>
    <property type="match status" value="2"/>
</dbReference>
<keyword evidence="7" id="KW-1185">Reference proteome</keyword>
<sequence length="460" mass="51823">MPAQFENLPYEIREETSTVARDTAQSPQVVEICFKRGEGVTKPTPQVANSSSTSPTKHNAGSAKTAERPRTGKKEKLKTYRYPHLPSYKASPRRKCARAIPSQPTSITIQPRPSSREISSETIPSKSPEYLETTSRSPYRAKRPQELATPAPLRDHFADWADLEGIDWEPLLEVSSPPEKFTVPPVFEPCDELPSSPSRPSFIDLQKFFHINAVENEAWDLNNTLDTASRGLGHISKQGQKDGDVKLLLQEQSQTDLSNRFEGDGSKQRSKRAPKVAKPDKSLGRKRSKRAPKVAKLNKGHSKKRSKRARSPDTADPDGERTVQELEPEAGEDPQSHGVPAEFMAQRVGIGGRQLLVKWKSYPEEKDWTWELESELLESFPDLVGAWKKRKREGEDETGAPLEYVVEKILGKRKRKGLPHYLVKWEGYADAKDRTWEPCDRLAVDVPEIVAAYESKKSKK</sequence>
<name>A0A218ZAA6_9HELO</name>
<evidence type="ECO:0000256" key="1">
    <source>
        <dbReference type="ARBA" id="ARBA00004123"/>
    </source>
</evidence>
<dbReference type="InterPro" id="IPR000953">
    <property type="entry name" value="Chromo/chromo_shadow_dom"/>
</dbReference>
<comment type="caution">
    <text evidence="6">The sequence shown here is derived from an EMBL/GenBank/DDBJ whole genome shotgun (WGS) entry which is preliminary data.</text>
</comment>
<dbReference type="SUPFAM" id="SSF54160">
    <property type="entry name" value="Chromo domain-like"/>
    <property type="match status" value="2"/>
</dbReference>
<dbReference type="Proteomes" id="UP000242519">
    <property type="component" value="Unassembled WGS sequence"/>
</dbReference>
<dbReference type="PANTHER" id="PTHR22812">
    <property type="entry name" value="CHROMOBOX PROTEIN"/>
    <property type="match status" value="1"/>
</dbReference>
<proteinExistence type="predicted"/>
<dbReference type="OrthoDB" id="433924at2759"/>
<evidence type="ECO:0000256" key="2">
    <source>
        <dbReference type="ARBA" id="ARBA00011353"/>
    </source>
</evidence>
<dbReference type="InterPro" id="IPR051219">
    <property type="entry name" value="Heterochromatin_chromo-domain"/>
</dbReference>
<dbReference type="Gene3D" id="2.40.50.40">
    <property type="match status" value="2"/>
</dbReference>
<feature type="compositionally biased region" description="Polar residues" evidence="4">
    <location>
        <begin position="43"/>
        <end position="59"/>
    </location>
</feature>
<evidence type="ECO:0000313" key="6">
    <source>
        <dbReference type="EMBL" id="OWP04654.1"/>
    </source>
</evidence>
<evidence type="ECO:0000256" key="4">
    <source>
        <dbReference type="SAM" id="MobiDB-lite"/>
    </source>
</evidence>
<accession>A0A218ZAA6</accession>
<dbReference type="CDD" id="cd00024">
    <property type="entry name" value="CD_CSD"/>
    <property type="match status" value="2"/>
</dbReference>
<dbReference type="InterPro" id="IPR023779">
    <property type="entry name" value="Chromodomain_CS"/>
</dbReference>
<dbReference type="GO" id="GO:0006338">
    <property type="term" value="P:chromatin remodeling"/>
    <property type="evidence" value="ECO:0007669"/>
    <property type="project" value="UniProtKB-ARBA"/>
</dbReference>
<feature type="domain" description="Chromo" evidence="5">
    <location>
        <begin position="338"/>
        <end position="399"/>
    </location>
</feature>
<dbReference type="InterPro" id="IPR023780">
    <property type="entry name" value="Chromo_domain"/>
</dbReference>
<comment type="subunit">
    <text evidence="2">Component of the NuA4 histone acetyltransferase complex.</text>
</comment>
<dbReference type="Pfam" id="PF00385">
    <property type="entry name" value="Chromo"/>
    <property type="match status" value="2"/>
</dbReference>
<dbReference type="EMBL" id="MZNU01000097">
    <property type="protein sequence ID" value="OWP04654.1"/>
    <property type="molecule type" value="Genomic_DNA"/>
</dbReference>
<evidence type="ECO:0000259" key="5">
    <source>
        <dbReference type="PROSITE" id="PS50013"/>
    </source>
</evidence>
<organism evidence="6 7">
    <name type="scientific">Diplocarpon coronariae</name>
    <dbReference type="NCBI Taxonomy" id="2795749"/>
    <lineage>
        <taxon>Eukaryota</taxon>
        <taxon>Fungi</taxon>
        <taxon>Dikarya</taxon>
        <taxon>Ascomycota</taxon>
        <taxon>Pezizomycotina</taxon>
        <taxon>Leotiomycetes</taxon>
        <taxon>Helotiales</taxon>
        <taxon>Drepanopezizaceae</taxon>
        <taxon>Diplocarpon</taxon>
    </lineage>
</organism>
<feature type="compositionally biased region" description="Polar residues" evidence="4">
    <location>
        <begin position="102"/>
        <end position="113"/>
    </location>
</feature>
<reference evidence="6 7" key="1">
    <citation type="submission" date="2017-04" db="EMBL/GenBank/DDBJ databases">
        <title>Draft genome sequence of Marssonina coronaria NL1: causal agent of apple blotch.</title>
        <authorList>
            <person name="Cheng Q."/>
        </authorList>
    </citation>
    <scope>NUCLEOTIDE SEQUENCE [LARGE SCALE GENOMIC DNA]</scope>
    <source>
        <strain evidence="6 7">NL1</strain>
    </source>
</reference>
<dbReference type="InterPro" id="IPR016197">
    <property type="entry name" value="Chromo-like_dom_sf"/>
</dbReference>
<gene>
    <name evidence="6" type="ORF">B2J93_4468</name>
</gene>
<dbReference type="AlphaFoldDB" id="A0A218ZAA6"/>
<dbReference type="STRING" id="503106.A0A218ZAA6"/>
<dbReference type="PROSITE" id="PS00598">
    <property type="entry name" value="CHROMO_1"/>
    <property type="match status" value="1"/>
</dbReference>